<name>A0A699YG20_HAELA</name>
<dbReference type="AlphaFoldDB" id="A0A699YG20"/>
<keyword evidence="2" id="KW-1185">Reference proteome</keyword>
<feature type="non-terminal residue" evidence="1">
    <location>
        <position position="1"/>
    </location>
</feature>
<feature type="non-terminal residue" evidence="1">
    <location>
        <position position="37"/>
    </location>
</feature>
<evidence type="ECO:0000313" key="2">
    <source>
        <dbReference type="Proteomes" id="UP000485058"/>
    </source>
</evidence>
<evidence type="ECO:0000313" key="1">
    <source>
        <dbReference type="EMBL" id="GFH05976.1"/>
    </source>
</evidence>
<reference evidence="1 2" key="1">
    <citation type="submission" date="2020-02" db="EMBL/GenBank/DDBJ databases">
        <title>Draft genome sequence of Haematococcus lacustris strain NIES-144.</title>
        <authorList>
            <person name="Morimoto D."/>
            <person name="Nakagawa S."/>
            <person name="Yoshida T."/>
            <person name="Sawayama S."/>
        </authorList>
    </citation>
    <scope>NUCLEOTIDE SEQUENCE [LARGE SCALE GENOMIC DNA]</scope>
    <source>
        <strain evidence="1 2">NIES-144</strain>
    </source>
</reference>
<accession>A0A699YG20</accession>
<sequence length="37" mass="3797">MARTQLGGVEQVSAVEGVIKVLGLAATKARNLVAMSQ</sequence>
<gene>
    <name evidence="1" type="ORF">HaLaN_00530</name>
</gene>
<protein>
    <submittedName>
        <fullName evidence="1">Uncharacterized protein</fullName>
    </submittedName>
</protein>
<organism evidence="1 2">
    <name type="scientific">Haematococcus lacustris</name>
    <name type="common">Green alga</name>
    <name type="synonym">Haematococcus pluvialis</name>
    <dbReference type="NCBI Taxonomy" id="44745"/>
    <lineage>
        <taxon>Eukaryota</taxon>
        <taxon>Viridiplantae</taxon>
        <taxon>Chlorophyta</taxon>
        <taxon>core chlorophytes</taxon>
        <taxon>Chlorophyceae</taxon>
        <taxon>CS clade</taxon>
        <taxon>Chlamydomonadales</taxon>
        <taxon>Haematococcaceae</taxon>
        <taxon>Haematococcus</taxon>
    </lineage>
</organism>
<dbReference type="EMBL" id="BLLF01000016">
    <property type="protein sequence ID" value="GFH05976.1"/>
    <property type="molecule type" value="Genomic_DNA"/>
</dbReference>
<dbReference type="Proteomes" id="UP000485058">
    <property type="component" value="Unassembled WGS sequence"/>
</dbReference>
<proteinExistence type="predicted"/>
<comment type="caution">
    <text evidence="1">The sequence shown here is derived from an EMBL/GenBank/DDBJ whole genome shotgun (WGS) entry which is preliminary data.</text>
</comment>